<dbReference type="PANTHER" id="PTHR47642">
    <property type="entry name" value="ATP-DEPENDENT DNA HELICASE"/>
    <property type="match status" value="1"/>
</dbReference>
<organism evidence="1 2">
    <name type="scientific">Sinanodonta woodiana</name>
    <name type="common">Chinese pond mussel</name>
    <name type="synonym">Anodonta woodiana</name>
    <dbReference type="NCBI Taxonomy" id="1069815"/>
    <lineage>
        <taxon>Eukaryota</taxon>
        <taxon>Metazoa</taxon>
        <taxon>Spiralia</taxon>
        <taxon>Lophotrochozoa</taxon>
        <taxon>Mollusca</taxon>
        <taxon>Bivalvia</taxon>
        <taxon>Autobranchia</taxon>
        <taxon>Heteroconchia</taxon>
        <taxon>Palaeoheterodonta</taxon>
        <taxon>Unionida</taxon>
        <taxon>Unionoidea</taxon>
        <taxon>Unionidae</taxon>
        <taxon>Unioninae</taxon>
        <taxon>Sinanodonta</taxon>
    </lineage>
</organism>
<keyword evidence="2" id="KW-1185">Reference proteome</keyword>
<dbReference type="InterPro" id="IPR027417">
    <property type="entry name" value="P-loop_NTPase"/>
</dbReference>
<reference evidence="1 2" key="1">
    <citation type="submission" date="2024-11" db="EMBL/GenBank/DDBJ databases">
        <title>Chromosome-level genome assembly of the freshwater bivalve Anodonta woodiana.</title>
        <authorList>
            <person name="Chen X."/>
        </authorList>
    </citation>
    <scope>NUCLEOTIDE SEQUENCE [LARGE SCALE GENOMIC DNA]</scope>
    <source>
        <strain evidence="1">MN2024</strain>
        <tissue evidence="1">Gills</tissue>
    </source>
</reference>
<accession>A0ABD3XJB9</accession>
<evidence type="ECO:0008006" key="3">
    <source>
        <dbReference type="Google" id="ProtNLM"/>
    </source>
</evidence>
<dbReference type="InterPro" id="IPR051055">
    <property type="entry name" value="PIF1_helicase"/>
</dbReference>
<dbReference type="SUPFAM" id="SSF52540">
    <property type="entry name" value="P-loop containing nucleoside triphosphate hydrolases"/>
    <property type="match status" value="1"/>
</dbReference>
<name>A0ABD3XJB9_SINWO</name>
<gene>
    <name evidence="1" type="ORF">ACJMK2_026354</name>
</gene>
<comment type="caution">
    <text evidence="1">The sequence shown here is derived from an EMBL/GenBank/DDBJ whole genome shotgun (WGS) entry which is preliminary data.</text>
</comment>
<dbReference type="Proteomes" id="UP001634394">
    <property type="component" value="Unassembled WGS sequence"/>
</dbReference>
<dbReference type="EMBL" id="JBJQND010000002">
    <property type="protein sequence ID" value="KAL3886356.1"/>
    <property type="molecule type" value="Genomic_DNA"/>
</dbReference>
<protein>
    <recommendedName>
        <fullName evidence="3">ATP-dependent DNA helicase</fullName>
    </recommendedName>
</protein>
<evidence type="ECO:0000313" key="1">
    <source>
        <dbReference type="EMBL" id="KAL3886356.1"/>
    </source>
</evidence>
<evidence type="ECO:0000313" key="2">
    <source>
        <dbReference type="Proteomes" id="UP001634394"/>
    </source>
</evidence>
<dbReference type="AlphaFoldDB" id="A0ABD3XJB9"/>
<proteinExistence type="predicted"/>
<sequence length="234" mass="26851">MKTTYEKIKSADRHFENLESICSLNDPLTLFGQMQIIFLGYFVQLPPMRNILYDNDGRYCFESDLFEMVFVHRVFLKDVVRQTQYELINAIAELSGAKTEIGKDTISLMDQLSRPLSDDGMSKKNISLTQRLWLEKKCCVVLILNISDTLENGSQSQVVNCEEDCMPLPLKLVFARTIHKSQVMTLDRLEIDCRQISQPGQLAVAIGRVCTLDAFIQQPEKIHVFCNQSSEFLR</sequence>